<comment type="caution">
    <text evidence="2">The sequence shown here is derived from an EMBL/GenBank/DDBJ whole genome shotgun (WGS) entry which is preliminary data.</text>
</comment>
<sequence>EVRGGAGFSAVELAVALVIIGAIMGIAISAWSVFRVSRQYAATRNRLVAAKNCLEVYASHSRKVPPASYFDARCRAPDAWGHDLVYEVTAAMEGLRVDCSAPNLAGRVLRLDDGDHNATLLVAASYGANGVRDYTANATTVNFRGTDDLPAYVTIHEIYQICCGY</sequence>
<feature type="non-terminal residue" evidence="2">
    <location>
        <position position="1"/>
    </location>
</feature>
<dbReference type="Proteomes" id="UP000469346">
    <property type="component" value="Unassembled WGS sequence"/>
</dbReference>
<evidence type="ECO:0008006" key="4">
    <source>
        <dbReference type="Google" id="ProtNLM"/>
    </source>
</evidence>
<feature type="transmembrane region" description="Helical" evidence="1">
    <location>
        <begin position="13"/>
        <end position="34"/>
    </location>
</feature>
<keyword evidence="1" id="KW-1133">Transmembrane helix</keyword>
<proteinExistence type="predicted"/>
<dbReference type="SUPFAM" id="SSF54523">
    <property type="entry name" value="Pili subunits"/>
    <property type="match status" value="1"/>
</dbReference>
<keyword evidence="1" id="KW-0472">Membrane</keyword>
<dbReference type="EMBL" id="JAAGRR010000153">
    <property type="protein sequence ID" value="NDY43341.1"/>
    <property type="molecule type" value="Genomic_DNA"/>
</dbReference>
<evidence type="ECO:0000256" key="1">
    <source>
        <dbReference type="SAM" id="Phobius"/>
    </source>
</evidence>
<protein>
    <recommendedName>
        <fullName evidence="4">Prepilin-type N-terminal cleavage/methylation domain-containing protein</fullName>
    </recommendedName>
</protein>
<keyword evidence="1" id="KW-0812">Transmembrane</keyword>
<evidence type="ECO:0000313" key="3">
    <source>
        <dbReference type="Proteomes" id="UP000469346"/>
    </source>
</evidence>
<keyword evidence="3" id="KW-1185">Reference proteome</keyword>
<evidence type="ECO:0000313" key="2">
    <source>
        <dbReference type="EMBL" id="NDY43341.1"/>
    </source>
</evidence>
<reference evidence="2 3" key="1">
    <citation type="submission" date="2020-02" db="EMBL/GenBank/DDBJ databases">
        <title>Comparative genomics of sulfur disproportionating microorganisms.</title>
        <authorList>
            <person name="Ward L.M."/>
            <person name="Bertran E."/>
            <person name="Johnston D.T."/>
        </authorList>
    </citation>
    <scope>NUCLEOTIDE SEQUENCE [LARGE SCALE GENOMIC DNA]</scope>
    <source>
        <strain evidence="2 3">DSM 100025</strain>
    </source>
</reference>
<dbReference type="Gene3D" id="3.30.700.10">
    <property type="entry name" value="Glycoprotein, Type 4 Pilin"/>
    <property type="match status" value="1"/>
</dbReference>
<name>A0A6N9TPZ0_DISTH</name>
<gene>
    <name evidence="2" type="ORF">G3N55_10875</name>
</gene>
<dbReference type="InterPro" id="IPR045584">
    <property type="entry name" value="Pilin-like"/>
</dbReference>
<accession>A0A6N9TPZ0</accession>
<dbReference type="AlphaFoldDB" id="A0A6N9TPZ0"/>
<organism evidence="2 3">
    <name type="scientific">Dissulfurirhabdus thermomarina</name>
    <dbReference type="NCBI Taxonomy" id="1765737"/>
    <lineage>
        <taxon>Bacteria</taxon>
        <taxon>Deltaproteobacteria</taxon>
        <taxon>Dissulfurirhabdaceae</taxon>
        <taxon>Dissulfurirhabdus</taxon>
    </lineage>
</organism>